<gene>
    <name evidence="2" type="ORF">J7I43_11350</name>
</gene>
<sequence length="225" mass="26675">MKLFTFLILLFSACNAAHAQKAPNNLIFPYHHQLKFSLFPTHDPVNPGFELSYEFQYARRWASQIGYTVLSNGIHELFDDNDEFYDFSGRRISFEQKYFYPAKHNYPFRKYFALDLNHLKAHTTSVILYEITMHPNDPVVLPDRMNIERSTFSINLKFGFEIPIPKHWMMDISFGPGFKYRKVSNDFAPRYSSYIHGGNWFTDRYTPMEDWVPNIAFNVKIGYMF</sequence>
<feature type="signal peptide" evidence="1">
    <location>
        <begin position="1"/>
        <end position="19"/>
    </location>
</feature>
<organism evidence="2 3">
    <name type="scientific">Chitinophaga chungangae</name>
    <dbReference type="NCBI Taxonomy" id="2821488"/>
    <lineage>
        <taxon>Bacteria</taxon>
        <taxon>Pseudomonadati</taxon>
        <taxon>Bacteroidota</taxon>
        <taxon>Chitinophagia</taxon>
        <taxon>Chitinophagales</taxon>
        <taxon>Chitinophagaceae</taxon>
        <taxon>Chitinophaga</taxon>
    </lineage>
</organism>
<proteinExistence type="predicted"/>
<keyword evidence="3" id="KW-1185">Reference proteome</keyword>
<comment type="caution">
    <text evidence="2">The sequence shown here is derived from an EMBL/GenBank/DDBJ whole genome shotgun (WGS) entry which is preliminary data.</text>
</comment>
<keyword evidence="1" id="KW-0732">Signal</keyword>
<dbReference type="EMBL" id="JAGHKP010000002">
    <property type="protein sequence ID" value="MBO9152811.1"/>
    <property type="molecule type" value="Genomic_DNA"/>
</dbReference>
<accession>A0ABS3YDP4</accession>
<evidence type="ECO:0000313" key="2">
    <source>
        <dbReference type="EMBL" id="MBO9152811.1"/>
    </source>
</evidence>
<feature type="chain" id="PRO_5046307045" description="Outer membrane protein beta-barrel domain-containing protein" evidence="1">
    <location>
        <begin position="20"/>
        <end position="225"/>
    </location>
</feature>
<evidence type="ECO:0000256" key="1">
    <source>
        <dbReference type="SAM" id="SignalP"/>
    </source>
</evidence>
<name>A0ABS3YDP4_9BACT</name>
<evidence type="ECO:0000313" key="3">
    <source>
        <dbReference type="Proteomes" id="UP000679126"/>
    </source>
</evidence>
<protein>
    <recommendedName>
        <fullName evidence="4">Outer membrane protein beta-barrel domain-containing protein</fullName>
    </recommendedName>
</protein>
<evidence type="ECO:0008006" key="4">
    <source>
        <dbReference type="Google" id="ProtNLM"/>
    </source>
</evidence>
<dbReference type="RefSeq" id="WP_209145790.1">
    <property type="nucleotide sequence ID" value="NZ_JAGHKP010000002.1"/>
</dbReference>
<dbReference type="Proteomes" id="UP000679126">
    <property type="component" value="Unassembled WGS sequence"/>
</dbReference>
<reference evidence="3" key="1">
    <citation type="submission" date="2021-03" db="EMBL/GenBank/DDBJ databases">
        <title>Assistant Professor.</title>
        <authorList>
            <person name="Huq M.A."/>
        </authorList>
    </citation>
    <scope>NUCLEOTIDE SEQUENCE [LARGE SCALE GENOMIC DNA]</scope>
    <source>
        <strain evidence="3">MAH-28</strain>
    </source>
</reference>